<sequence>MMASAALIEELTCSVCLNIYTNPATLTCGHSFCQNCIGHVLDSQEGSGVYECPECRRKFEERPELVKNRKLCNIVDTVQFTKLEVSKVGIYCTYCIHTPVSAAKTCLLCEASLCDDHVKVHNKAAEHVLAGPTTSFSGRKCSLHKKILEYYCMEDTACICVSCRLDGEHQGHQVETLNEASDKSKEKMRNILETMAVKRAKIEKKVQDLHHYKRTLQDNILDLSKQVSAVIGDIRNGLDTLEARILNDIFNQEEEILLRVANLSQKLEIKDEELSKQMGHIEELCKMTDPITVLQGQESISSDQYDAVEHNYEDSEGHNKMVDTVGQLDVSLVLATLRSGLTDLVTGVQKQHRIPVASVASVKGKRASDILLDVKTAGNNAKVSLDLKLVSWSDTKQNHERLQDYSPVLSSRSFSSGRHYWEVETSEADGWNIGMACSSINTHGATPLIGYNKKSWYLCSWLDHYLVKHNGEGLQLPVIPSSQRFRIYLDYELGQLSFYELSDPIKHLHTFSTIFTEPLHVALVVGKDTWFLGFTLYFIVRRFLKKNMYVLCKTITAELRIIPVSSLCNLISILLCA</sequence>
<keyword evidence="9" id="KW-0812">Transmembrane</keyword>
<keyword evidence="2" id="KW-0479">Metal-binding</keyword>
<dbReference type="GO" id="GO:0045087">
    <property type="term" value="P:innate immune response"/>
    <property type="evidence" value="ECO:0007669"/>
    <property type="project" value="UniProtKB-KW"/>
</dbReference>
<keyword evidence="6" id="KW-0391">Immunity</keyword>
<dbReference type="Gene3D" id="3.30.160.60">
    <property type="entry name" value="Classic Zinc Finger"/>
    <property type="match status" value="1"/>
</dbReference>
<accession>A0A8C5MD75</accession>
<dbReference type="PANTHER" id="PTHR25465:SF58">
    <property type="entry name" value="MGC79670 PROTEIN"/>
    <property type="match status" value="1"/>
</dbReference>
<dbReference type="InterPro" id="IPR003879">
    <property type="entry name" value="Butyrophylin_SPRY"/>
</dbReference>
<dbReference type="InterPro" id="IPR003877">
    <property type="entry name" value="SPRY_dom"/>
</dbReference>
<evidence type="ECO:0000313" key="13">
    <source>
        <dbReference type="Ensembl" id="ENSLLEP00000010393.1"/>
    </source>
</evidence>
<dbReference type="Ensembl" id="ENSLLET00000010798.1">
    <property type="protein sequence ID" value="ENSLLEP00000010393.1"/>
    <property type="gene ID" value="ENSLLEG00000006643.1"/>
</dbReference>
<reference evidence="13" key="1">
    <citation type="submission" date="2025-08" db="UniProtKB">
        <authorList>
            <consortium name="Ensembl"/>
        </authorList>
    </citation>
    <scope>IDENTIFICATION</scope>
</reference>
<dbReference type="GO" id="GO:0008270">
    <property type="term" value="F:zinc ion binding"/>
    <property type="evidence" value="ECO:0007669"/>
    <property type="project" value="UniProtKB-KW"/>
</dbReference>
<dbReference type="Gene3D" id="2.60.120.920">
    <property type="match status" value="1"/>
</dbReference>
<dbReference type="Pfam" id="PF25600">
    <property type="entry name" value="TRIM_CC"/>
    <property type="match status" value="1"/>
</dbReference>
<evidence type="ECO:0000256" key="8">
    <source>
        <dbReference type="PROSITE-ProRule" id="PRU00024"/>
    </source>
</evidence>
<dbReference type="PROSITE" id="PS50188">
    <property type="entry name" value="B302_SPRY"/>
    <property type="match status" value="1"/>
</dbReference>
<dbReference type="InterPro" id="IPR027370">
    <property type="entry name" value="Znf-RING_euk"/>
</dbReference>
<dbReference type="InterPro" id="IPR013320">
    <property type="entry name" value="ConA-like_dom_sf"/>
</dbReference>
<dbReference type="SUPFAM" id="SSF57845">
    <property type="entry name" value="B-box zinc-binding domain"/>
    <property type="match status" value="1"/>
</dbReference>
<evidence type="ECO:0000313" key="14">
    <source>
        <dbReference type="Proteomes" id="UP000694569"/>
    </source>
</evidence>
<keyword evidence="1" id="KW-0399">Innate immunity</keyword>
<feature type="domain" description="B30.2/SPRY" evidence="12">
    <location>
        <begin position="350"/>
        <end position="543"/>
    </location>
</feature>
<dbReference type="InterPro" id="IPR051051">
    <property type="entry name" value="E3_ubiq-ligase_TRIM/RNF"/>
</dbReference>
<dbReference type="Pfam" id="PF13445">
    <property type="entry name" value="zf-RING_UBOX"/>
    <property type="match status" value="1"/>
</dbReference>
<dbReference type="Gene3D" id="3.30.40.10">
    <property type="entry name" value="Zinc/RING finger domain, C3HC4 (zinc finger)"/>
    <property type="match status" value="1"/>
</dbReference>
<evidence type="ECO:0000256" key="6">
    <source>
        <dbReference type="ARBA" id="ARBA00022859"/>
    </source>
</evidence>
<proteinExistence type="predicted"/>
<dbReference type="GeneTree" id="ENSGT01030000234583"/>
<dbReference type="PRINTS" id="PR01407">
    <property type="entry name" value="BUTYPHLNCDUF"/>
</dbReference>
<name>A0A8C5MD75_9ANUR</name>
<dbReference type="SMART" id="SM00502">
    <property type="entry name" value="BBC"/>
    <property type="match status" value="1"/>
</dbReference>
<dbReference type="SMART" id="SM00336">
    <property type="entry name" value="BBOX"/>
    <property type="match status" value="1"/>
</dbReference>
<dbReference type="Gene3D" id="4.10.830.40">
    <property type="match status" value="1"/>
</dbReference>
<keyword evidence="4" id="KW-0833">Ubl conjugation pathway</keyword>
<feature type="domain" description="RING-type" evidence="10">
    <location>
        <begin position="13"/>
        <end position="56"/>
    </location>
</feature>
<dbReference type="SUPFAM" id="SSF57850">
    <property type="entry name" value="RING/U-box"/>
    <property type="match status" value="1"/>
</dbReference>
<evidence type="ECO:0000256" key="1">
    <source>
        <dbReference type="ARBA" id="ARBA00022588"/>
    </source>
</evidence>
<dbReference type="Pfam" id="PF00643">
    <property type="entry name" value="zf-B_box"/>
    <property type="match status" value="1"/>
</dbReference>
<dbReference type="InterPro" id="IPR003649">
    <property type="entry name" value="Bbox_C"/>
</dbReference>
<evidence type="ECO:0000256" key="2">
    <source>
        <dbReference type="ARBA" id="ARBA00022723"/>
    </source>
</evidence>
<dbReference type="PROSITE" id="PS00518">
    <property type="entry name" value="ZF_RING_1"/>
    <property type="match status" value="1"/>
</dbReference>
<evidence type="ECO:0000256" key="5">
    <source>
        <dbReference type="ARBA" id="ARBA00022833"/>
    </source>
</evidence>
<evidence type="ECO:0000259" key="12">
    <source>
        <dbReference type="PROSITE" id="PS50188"/>
    </source>
</evidence>
<dbReference type="InterPro" id="IPR058030">
    <property type="entry name" value="TRIM8/14/16/25/29/45/65_CC"/>
</dbReference>
<reference evidence="13" key="2">
    <citation type="submission" date="2025-09" db="UniProtKB">
        <authorList>
            <consortium name="Ensembl"/>
        </authorList>
    </citation>
    <scope>IDENTIFICATION</scope>
</reference>
<evidence type="ECO:0000259" key="11">
    <source>
        <dbReference type="PROSITE" id="PS50119"/>
    </source>
</evidence>
<organism evidence="13 14">
    <name type="scientific">Leptobrachium leishanense</name>
    <name type="common">Leishan spiny toad</name>
    <dbReference type="NCBI Taxonomy" id="445787"/>
    <lineage>
        <taxon>Eukaryota</taxon>
        <taxon>Metazoa</taxon>
        <taxon>Chordata</taxon>
        <taxon>Craniata</taxon>
        <taxon>Vertebrata</taxon>
        <taxon>Euteleostomi</taxon>
        <taxon>Amphibia</taxon>
        <taxon>Batrachia</taxon>
        <taxon>Anura</taxon>
        <taxon>Pelobatoidea</taxon>
        <taxon>Megophryidae</taxon>
        <taxon>Leptobrachium</taxon>
    </lineage>
</organism>
<dbReference type="InterPro" id="IPR001870">
    <property type="entry name" value="B30.2/SPRY"/>
</dbReference>
<evidence type="ECO:0000256" key="9">
    <source>
        <dbReference type="SAM" id="Phobius"/>
    </source>
</evidence>
<dbReference type="OrthoDB" id="6270329at2759"/>
<dbReference type="InterPro" id="IPR000315">
    <property type="entry name" value="Znf_B-box"/>
</dbReference>
<dbReference type="SMART" id="SM00184">
    <property type="entry name" value="RING"/>
    <property type="match status" value="1"/>
</dbReference>
<feature type="domain" description="B box-type" evidence="11">
    <location>
        <begin position="136"/>
        <end position="177"/>
    </location>
</feature>
<dbReference type="Pfam" id="PF00622">
    <property type="entry name" value="SPRY"/>
    <property type="match status" value="1"/>
</dbReference>
<protein>
    <submittedName>
        <fullName evidence="13">Uncharacterized protein</fullName>
    </submittedName>
</protein>
<keyword evidence="3 8" id="KW-0863">Zinc-finger</keyword>
<dbReference type="Proteomes" id="UP000694569">
    <property type="component" value="Unplaced"/>
</dbReference>
<keyword evidence="9" id="KW-0472">Membrane</keyword>
<evidence type="ECO:0000256" key="3">
    <source>
        <dbReference type="ARBA" id="ARBA00022771"/>
    </source>
</evidence>
<keyword evidence="7" id="KW-0175">Coiled coil</keyword>
<dbReference type="InterPro" id="IPR017907">
    <property type="entry name" value="Znf_RING_CS"/>
</dbReference>
<keyword evidence="5" id="KW-0862">Zinc</keyword>
<dbReference type="InterPro" id="IPR043136">
    <property type="entry name" value="B30.2/SPRY_sf"/>
</dbReference>
<feature type="transmembrane region" description="Helical" evidence="9">
    <location>
        <begin position="519"/>
        <end position="540"/>
    </location>
</feature>
<dbReference type="InterPro" id="IPR001841">
    <property type="entry name" value="Znf_RING"/>
</dbReference>
<dbReference type="CDD" id="cd12891">
    <property type="entry name" value="SPRY_PRY_C-I_2"/>
    <property type="match status" value="1"/>
</dbReference>
<dbReference type="AlphaFoldDB" id="A0A8C5MD75"/>
<dbReference type="SUPFAM" id="SSF49899">
    <property type="entry name" value="Concanavalin A-like lectins/glucanases"/>
    <property type="match status" value="1"/>
</dbReference>
<evidence type="ECO:0000259" key="10">
    <source>
        <dbReference type="PROSITE" id="PS50089"/>
    </source>
</evidence>
<keyword evidence="14" id="KW-1185">Reference proteome</keyword>
<evidence type="ECO:0000256" key="4">
    <source>
        <dbReference type="ARBA" id="ARBA00022786"/>
    </source>
</evidence>
<dbReference type="PANTHER" id="PTHR25465">
    <property type="entry name" value="B-BOX DOMAIN CONTAINING"/>
    <property type="match status" value="1"/>
</dbReference>
<keyword evidence="9" id="KW-1133">Transmembrane helix</keyword>
<dbReference type="SMART" id="SM00449">
    <property type="entry name" value="SPRY"/>
    <property type="match status" value="1"/>
</dbReference>
<dbReference type="InterPro" id="IPR013083">
    <property type="entry name" value="Znf_RING/FYVE/PHD"/>
</dbReference>
<evidence type="ECO:0000256" key="7">
    <source>
        <dbReference type="ARBA" id="ARBA00023054"/>
    </source>
</evidence>
<dbReference type="PROSITE" id="PS50089">
    <property type="entry name" value="ZF_RING_2"/>
    <property type="match status" value="1"/>
</dbReference>
<dbReference type="CDD" id="cd19769">
    <property type="entry name" value="Bbox2_TRIM16-like"/>
    <property type="match status" value="1"/>
</dbReference>
<dbReference type="PROSITE" id="PS50119">
    <property type="entry name" value="ZF_BBOX"/>
    <property type="match status" value="1"/>
</dbReference>